<dbReference type="OrthoDB" id="2063617at2"/>
<evidence type="ECO:0000313" key="2">
    <source>
        <dbReference type="Proteomes" id="UP000298460"/>
    </source>
</evidence>
<dbReference type="Proteomes" id="UP000298460">
    <property type="component" value="Unassembled WGS sequence"/>
</dbReference>
<gene>
    <name evidence="1" type="ORF">E4K67_12990</name>
</gene>
<reference evidence="1 2" key="1">
    <citation type="submission" date="2019-03" db="EMBL/GenBank/DDBJ databases">
        <title>Draft Genome Sequence of Desulfosporosinus fructosivorans Strain 63.6F, Isolated from Marine Sediment in the Baltic Sea.</title>
        <authorList>
            <person name="Hausmann B."/>
            <person name="Vandieken V."/>
            <person name="Pjevac P."/>
            <person name="Schreck K."/>
            <person name="Herbold C.W."/>
            <person name="Loy A."/>
        </authorList>
    </citation>
    <scope>NUCLEOTIDE SEQUENCE [LARGE SCALE GENOMIC DNA]</scope>
    <source>
        <strain evidence="1 2">63.6F</strain>
    </source>
</reference>
<keyword evidence="2" id="KW-1185">Reference proteome</keyword>
<comment type="caution">
    <text evidence="1">The sequence shown here is derived from an EMBL/GenBank/DDBJ whole genome shotgun (WGS) entry which is preliminary data.</text>
</comment>
<sequence length="139" mass="16170">MITINMVRDSVMTTLKQHFPNLNVYGEENDQGLEEPYFYVKLLPVSQNQLLGQRYQRNHSFDIHYLAGSNEALHDMAEQLYDKLELISVDGSLVRGTGMRHEIVDGLLHWFVAYNFHVLRTVEPEPLMQSMKQEGYLRG</sequence>
<proteinExistence type="predicted"/>
<dbReference type="Pfam" id="PF20765">
    <property type="entry name" value="Phage_tail_terminator_8"/>
    <property type="match status" value="1"/>
</dbReference>
<evidence type="ECO:0008006" key="3">
    <source>
        <dbReference type="Google" id="ProtNLM"/>
    </source>
</evidence>
<dbReference type="EMBL" id="SPQQ01000004">
    <property type="protein sequence ID" value="TGE37645.1"/>
    <property type="molecule type" value="Genomic_DNA"/>
</dbReference>
<dbReference type="InterPro" id="IPR049254">
    <property type="entry name" value="Phage_tail_terminator"/>
</dbReference>
<accession>A0A4Z0R5N5</accession>
<evidence type="ECO:0000313" key="1">
    <source>
        <dbReference type="EMBL" id="TGE37645.1"/>
    </source>
</evidence>
<dbReference type="AlphaFoldDB" id="A0A4Z0R5N5"/>
<organism evidence="1 2">
    <name type="scientific">Desulfosporosinus fructosivorans</name>
    <dbReference type="NCBI Taxonomy" id="2018669"/>
    <lineage>
        <taxon>Bacteria</taxon>
        <taxon>Bacillati</taxon>
        <taxon>Bacillota</taxon>
        <taxon>Clostridia</taxon>
        <taxon>Eubacteriales</taxon>
        <taxon>Desulfitobacteriaceae</taxon>
        <taxon>Desulfosporosinus</taxon>
    </lineage>
</organism>
<name>A0A4Z0R5N5_9FIRM</name>
<dbReference type="RefSeq" id="WP_135547360.1">
    <property type="nucleotide sequence ID" value="NZ_SPQQ01000004.1"/>
</dbReference>
<protein>
    <recommendedName>
        <fullName evidence="3">Phage protein</fullName>
    </recommendedName>
</protein>